<proteinExistence type="predicted"/>
<dbReference type="EMBL" id="BKCJ010584442">
    <property type="protein sequence ID" value="GFB24683.1"/>
    <property type="molecule type" value="Genomic_DNA"/>
</dbReference>
<protein>
    <recommendedName>
        <fullName evidence="2">CCHC-type domain-containing protein</fullName>
    </recommendedName>
</protein>
<sequence length="198" mass="22008">MLTVQARRFFQRTKRNLRANGPTFIGFDMSKVECYNCHRKRHFARECRSPKDTRRNGVAEPQRRNVPVKTSISNALVSQCDGVGSYDWSFQAEEEPTNYALMAFSSLSSSSNNEVVSCLKACTKAYASLQSLYDKPTENYIKSESTFGREETGIFALTAETLAAALAGSLVLSVLEVDTKAMFCVEVLAEEELLTSGL</sequence>
<evidence type="ECO:0000259" key="2">
    <source>
        <dbReference type="PROSITE" id="PS50158"/>
    </source>
</evidence>
<name>A0A699L3K1_TANCI</name>
<dbReference type="SMART" id="SM00343">
    <property type="entry name" value="ZnF_C2HC"/>
    <property type="match status" value="1"/>
</dbReference>
<keyword evidence="1" id="KW-0863">Zinc-finger</keyword>
<gene>
    <name evidence="3" type="ORF">Tci_696654</name>
</gene>
<keyword evidence="1" id="KW-0862">Zinc</keyword>
<dbReference type="Gene3D" id="4.10.60.10">
    <property type="entry name" value="Zinc finger, CCHC-type"/>
    <property type="match status" value="1"/>
</dbReference>
<accession>A0A699L3K1</accession>
<dbReference type="InterPro" id="IPR001878">
    <property type="entry name" value="Znf_CCHC"/>
</dbReference>
<dbReference type="PROSITE" id="PS50158">
    <property type="entry name" value="ZF_CCHC"/>
    <property type="match status" value="1"/>
</dbReference>
<organism evidence="3">
    <name type="scientific">Tanacetum cinerariifolium</name>
    <name type="common">Dalmatian daisy</name>
    <name type="synonym">Chrysanthemum cinerariifolium</name>
    <dbReference type="NCBI Taxonomy" id="118510"/>
    <lineage>
        <taxon>Eukaryota</taxon>
        <taxon>Viridiplantae</taxon>
        <taxon>Streptophyta</taxon>
        <taxon>Embryophyta</taxon>
        <taxon>Tracheophyta</taxon>
        <taxon>Spermatophyta</taxon>
        <taxon>Magnoliopsida</taxon>
        <taxon>eudicotyledons</taxon>
        <taxon>Gunneridae</taxon>
        <taxon>Pentapetalae</taxon>
        <taxon>asterids</taxon>
        <taxon>campanulids</taxon>
        <taxon>Asterales</taxon>
        <taxon>Asteraceae</taxon>
        <taxon>Asteroideae</taxon>
        <taxon>Anthemideae</taxon>
        <taxon>Anthemidinae</taxon>
        <taxon>Tanacetum</taxon>
    </lineage>
</organism>
<feature type="domain" description="CCHC-type" evidence="2">
    <location>
        <begin position="34"/>
        <end position="49"/>
    </location>
</feature>
<dbReference type="GO" id="GO:0003676">
    <property type="term" value="F:nucleic acid binding"/>
    <property type="evidence" value="ECO:0007669"/>
    <property type="project" value="InterPro"/>
</dbReference>
<evidence type="ECO:0000256" key="1">
    <source>
        <dbReference type="PROSITE-ProRule" id="PRU00047"/>
    </source>
</evidence>
<reference evidence="3" key="1">
    <citation type="journal article" date="2019" name="Sci. Rep.">
        <title>Draft genome of Tanacetum cinerariifolium, the natural source of mosquito coil.</title>
        <authorList>
            <person name="Yamashiro T."/>
            <person name="Shiraishi A."/>
            <person name="Satake H."/>
            <person name="Nakayama K."/>
        </authorList>
    </citation>
    <scope>NUCLEOTIDE SEQUENCE</scope>
</reference>
<dbReference type="GO" id="GO:0008270">
    <property type="term" value="F:zinc ion binding"/>
    <property type="evidence" value="ECO:0007669"/>
    <property type="project" value="UniProtKB-KW"/>
</dbReference>
<dbReference type="SUPFAM" id="SSF57756">
    <property type="entry name" value="Retrovirus zinc finger-like domains"/>
    <property type="match status" value="1"/>
</dbReference>
<keyword evidence="1" id="KW-0479">Metal-binding</keyword>
<evidence type="ECO:0000313" key="3">
    <source>
        <dbReference type="EMBL" id="GFB24683.1"/>
    </source>
</evidence>
<comment type="caution">
    <text evidence="3">The sequence shown here is derived from an EMBL/GenBank/DDBJ whole genome shotgun (WGS) entry which is preliminary data.</text>
</comment>
<dbReference type="AlphaFoldDB" id="A0A699L3K1"/>
<dbReference type="InterPro" id="IPR036875">
    <property type="entry name" value="Znf_CCHC_sf"/>
</dbReference>